<feature type="coiled-coil region" evidence="1">
    <location>
        <begin position="289"/>
        <end position="334"/>
    </location>
</feature>
<keyword evidence="4" id="KW-1185">Reference proteome</keyword>
<proteinExistence type="predicted"/>
<feature type="transmembrane region" description="Helical" evidence="3">
    <location>
        <begin position="410"/>
        <end position="433"/>
    </location>
</feature>
<feature type="transmembrane region" description="Helical" evidence="3">
    <location>
        <begin position="334"/>
        <end position="356"/>
    </location>
</feature>
<evidence type="ECO:0000313" key="5">
    <source>
        <dbReference type="WBParaSite" id="ACRNAN_Path_1344.g5278.t1"/>
    </source>
</evidence>
<name>A0A914BZP0_9BILA</name>
<keyword evidence="1" id="KW-0175">Coiled coil</keyword>
<feature type="transmembrane region" description="Helical" evidence="3">
    <location>
        <begin position="376"/>
        <end position="398"/>
    </location>
</feature>
<feature type="transmembrane region" description="Helical" evidence="3">
    <location>
        <begin position="44"/>
        <end position="60"/>
    </location>
</feature>
<accession>A0A914BZP0</accession>
<feature type="transmembrane region" description="Helical" evidence="3">
    <location>
        <begin position="12"/>
        <end position="38"/>
    </location>
</feature>
<keyword evidence="3" id="KW-0472">Membrane</keyword>
<keyword evidence="3" id="KW-0812">Transmembrane</keyword>
<evidence type="ECO:0000256" key="1">
    <source>
        <dbReference type="SAM" id="Coils"/>
    </source>
</evidence>
<keyword evidence="3" id="KW-1133">Transmembrane helix</keyword>
<reference evidence="5" key="1">
    <citation type="submission" date="2022-11" db="UniProtKB">
        <authorList>
            <consortium name="WormBaseParasite"/>
        </authorList>
    </citation>
    <scope>IDENTIFICATION</scope>
</reference>
<feature type="region of interest" description="Disordered" evidence="2">
    <location>
        <begin position="188"/>
        <end position="252"/>
    </location>
</feature>
<evidence type="ECO:0000313" key="4">
    <source>
        <dbReference type="Proteomes" id="UP000887540"/>
    </source>
</evidence>
<evidence type="ECO:0000256" key="3">
    <source>
        <dbReference type="SAM" id="Phobius"/>
    </source>
</evidence>
<evidence type="ECO:0000256" key="2">
    <source>
        <dbReference type="SAM" id="MobiDB-lite"/>
    </source>
</evidence>
<dbReference type="WBParaSite" id="ACRNAN_Path_1344.g5278.t1">
    <property type="protein sequence ID" value="ACRNAN_Path_1344.g5278.t1"/>
    <property type="gene ID" value="ACRNAN_Path_1344.g5278"/>
</dbReference>
<organism evidence="4 5">
    <name type="scientific">Acrobeloides nanus</name>
    <dbReference type="NCBI Taxonomy" id="290746"/>
    <lineage>
        <taxon>Eukaryota</taxon>
        <taxon>Metazoa</taxon>
        <taxon>Ecdysozoa</taxon>
        <taxon>Nematoda</taxon>
        <taxon>Chromadorea</taxon>
        <taxon>Rhabditida</taxon>
        <taxon>Tylenchina</taxon>
        <taxon>Cephalobomorpha</taxon>
        <taxon>Cephaloboidea</taxon>
        <taxon>Cephalobidae</taxon>
        <taxon>Acrobeloides</taxon>
    </lineage>
</organism>
<dbReference type="Proteomes" id="UP000887540">
    <property type="component" value="Unplaced"/>
</dbReference>
<protein>
    <submittedName>
        <fullName evidence="5">Uncharacterized protein</fullName>
    </submittedName>
</protein>
<sequence length="463" mass="53943">MGWCGFLFSFAYRFALACLTHFNWFNTFFIANCIYFTLWKSYDLLWFWMHFFLCACFPALRPENYLLVWLNLIITKRRRYPNKTYKEVYNILYNKRYTKSERELKKIETDEQKEDGDKIEEGAESIDEIGSADEDDLMKELSSENIKSEGVYPTLHGADNNRPMPSIDIDVGPKNTYQYKKESEVLLESGGANGTSQTKSPKKPNLKQRVIQKIPLPNAIKSRIPTGSTSDESDGISITPEPSIATGTDGKSWTGKLGKWIPNRFQRSVSNDPNAVDILAPNFSNTRDLKDEKLQKKREKQEKKALQNRVRQRRKEELRELARLERKRKNIAEAIDLLLTVLRLITSIAVLFGMIYKTMQPAEETGHQSIYDTLDISVLFWLVVEAFMYQLMTILIIYRHWKLLIRLGCLKFMFWLFLVGVLGGVCMFMPMHWIHKQLDRNLCVFHPNSPMAQYFDSSLSDRL</sequence>
<dbReference type="AlphaFoldDB" id="A0A914BZP0"/>